<evidence type="ECO:0000313" key="5">
    <source>
        <dbReference type="EMBL" id="CDO72155.1"/>
    </source>
</evidence>
<dbReference type="Proteomes" id="UP000029665">
    <property type="component" value="Unassembled WGS sequence"/>
</dbReference>
<dbReference type="PROSITE" id="PS50158">
    <property type="entry name" value="ZF_CCHC"/>
    <property type="match status" value="1"/>
</dbReference>
<dbReference type="GO" id="GO:0008270">
    <property type="term" value="F:zinc ion binding"/>
    <property type="evidence" value="ECO:0007669"/>
    <property type="project" value="UniProtKB-KW"/>
</dbReference>
<sequence length="541" mass="60284">MIALGLAPWQGDTEHVVPSFLDTIANSVTAPGDNKIGPGVLMYIGLRFIPLLTPPSKKPLYQSFYTFNGWPCENVPAWSNEISVVPSSESGVEYDLWVVALVGMSITTQWNDNGRLRTHISQIPLSAQSPKATDRKATETLKSFIPGRSDQGKKGEASWKEEKGRAIDTDEAPKSEPKEVLLDTGCSLSFLPEVTIRAIAAHFSGDVRQSRDQTTYTIPISAPGVNKRPDRDTTTVVLRFRGQSKAGEQIAEVTPLDEPDDCLVGPKPPDEPDDDPAYHDDDPAYHDDDPAYPDDPRVLSDLWLNYTEWIIGIQALLTRKSLWEIASNPVSDTRPLGSENSRAVKNWREKNKLARAEIILNIEPAQYGHTSGTYAYEVWEELRRIHQARGFGTRMALLRNFWRMAKRPDQPMTSWIADVRRAARTLDEIDAPIEDEHTILVLTNGLPDAYSQVIVSLDSTPEHELSLEHVIKRLVNEEARVAASLPPPRAPDDVALAAITKPRTPIERITCFKCTKKGHYQRDCPQLNETASAAIDDSVAW</sequence>
<protein>
    <recommendedName>
        <fullName evidence="4">CCHC-type domain-containing protein</fullName>
    </recommendedName>
</protein>
<dbReference type="SUPFAM" id="SSF57756">
    <property type="entry name" value="Retrovirus zinc finger-like domains"/>
    <property type="match status" value="1"/>
</dbReference>
<dbReference type="InterPro" id="IPR036875">
    <property type="entry name" value="Znf_CCHC_sf"/>
</dbReference>
<keyword evidence="2" id="KW-0863">Zinc-finger</keyword>
<dbReference type="GO" id="GO:0006397">
    <property type="term" value="P:mRNA processing"/>
    <property type="evidence" value="ECO:0007669"/>
    <property type="project" value="UniProtKB-KW"/>
</dbReference>
<evidence type="ECO:0000256" key="1">
    <source>
        <dbReference type="ARBA" id="ARBA00022664"/>
    </source>
</evidence>
<dbReference type="SMART" id="SM00343">
    <property type="entry name" value="ZnF_C2HC"/>
    <property type="match status" value="1"/>
</dbReference>
<dbReference type="InterPro" id="IPR021109">
    <property type="entry name" value="Peptidase_aspartic_dom_sf"/>
</dbReference>
<dbReference type="Pfam" id="PF00098">
    <property type="entry name" value="zf-CCHC"/>
    <property type="match status" value="1"/>
</dbReference>
<dbReference type="AlphaFoldDB" id="A0A060SCR9"/>
<proteinExistence type="predicted"/>
<feature type="region of interest" description="Disordered" evidence="3">
    <location>
        <begin position="144"/>
        <end position="177"/>
    </location>
</feature>
<keyword evidence="6" id="KW-1185">Reference proteome</keyword>
<feature type="compositionally biased region" description="Basic and acidic residues" evidence="3">
    <location>
        <begin position="150"/>
        <end position="177"/>
    </location>
</feature>
<keyword evidence="2" id="KW-0862">Zinc</keyword>
<dbReference type="Gene3D" id="2.40.70.10">
    <property type="entry name" value="Acid Proteases"/>
    <property type="match status" value="1"/>
</dbReference>
<keyword evidence="2" id="KW-0479">Metal-binding</keyword>
<dbReference type="InterPro" id="IPR001878">
    <property type="entry name" value="Znf_CCHC"/>
</dbReference>
<dbReference type="OrthoDB" id="2799606at2759"/>
<evidence type="ECO:0000313" key="6">
    <source>
        <dbReference type="Proteomes" id="UP000029665"/>
    </source>
</evidence>
<dbReference type="EMBL" id="CCBP010000111">
    <property type="protein sequence ID" value="CDO72155.1"/>
    <property type="molecule type" value="Genomic_DNA"/>
</dbReference>
<dbReference type="STRING" id="5643.A0A060SCR9"/>
<name>A0A060SCR9_PYCCI</name>
<dbReference type="HOGENOM" id="CLU_503563_0_0_1"/>
<feature type="domain" description="CCHC-type" evidence="4">
    <location>
        <begin position="511"/>
        <end position="526"/>
    </location>
</feature>
<dbReference type="Pfam" id="PF14223">
    <property type="entry name" value="Retrotran_gag_2"/>
    <property type="match status" value="1"/>
</dbReference>
<feature type="region of interest" description="Disordered" evidence="3">
    <location>
        <begin position="253"/>
        <end position="292"/>
    </location>
</feature>
<accession>A0A060SCR9</accession>
<dbReference type="Gene3D" id="4.10.60.10">
    <property type="entry name" value="Zinc finger, CCHC-type"/>
    <property type="match status" value="1"/>
</dbReference>
<evidence type="ECO:0000256" key="2">
    <source>
        <dbReference type="PROSITE-ProRule" id="PRU00047"/>
    </source>
</evidence>
<comment type="caution">
    <text evidence="5">The sequence shown here is derived from an EMBL/GenBank/DDBJ whole genome shotgun (WGS) entry which is preliminary data.</text>
</comment>
<evidence type="ECO:0000259" key="4">
    <source>
        <dbReference type="PROSITE" id="PS50158"/>
    </source>
</evidence>
<keyword evidence="1" id="KW-0507">mRNA processing</keyword>
<dbReference type="GO" id="GO:0003676">
    <property type="term" value="F:nucleic acid binding"/>
    <property type="evidence" value="ECO:0007669"/>
    <property type="project" value="InterPro"/>
</dbReference>
<reference evidence="5" key="1">
    <citation type="submission" date="2014-01" db="EMBL/GenBank/DDBJ databases">
        <title>The genome of the white-rot fungus Pycnoporus cinnabarinus: a basidiomycete model with a versatile arsenal for lignocellulosic biomass breakdown.</title>
        <authorList>
            <person name="Levasseur A."/>
            <person name="Lomascolo A."/>
            <person name="Ruiz-Duenas F.J."/>
            <person name="Uzan E."/>
            <person name="Piumi F."/>
            <person name="Kues U."/>
            <person name="Ram A.F.J."/>
            <person name="Murat C."/>
            <person name="Haon M."/>
            <person name="Benoit I."/>
            <person name="Arfi Y."/>
            <person name="Chevret D."/>
            <person name="Drula E."/>
            <person name="Kwon M.J."/>
            <person name="Gouret P."/>
            <person name="Lesage-Meessen L."/>
            <person name="Lombard V."/>
            <person name="Mariette J."/>
            <person name="Noirot C."/>
            <person name="Park J."/>
            <person name="Patyshakuliyeva A."/>
            <person name="Wieneger R.A.B."/>
            <person name="Wosten H.A.B."/>
            <person name="Martin F."/>
            <person name="Coutinho P.M."/>
            <person name="de Vries R."/>
            <person name="Martinez A.T."/>
            <person name="Klopp C."/>
            <person name="Pontarotti P."/>
            <person name="Henrissat B."/>
            <person name="Record E."/>
        </authorList>
    </citation>
    <scope>NUCLEOTIDE SEQUENCE [LARGE SCALE GENOMIC DNA]</scope>
    <source>
        <strain evidence="5">BRFM137</strain>
    </source>
</reference>
<evidence type="ECO:0000256" key="3">
    <source>
        <dbReference type="SAM" id="MobiDB-lite"/>
    </source>
</evidence>
<gene>
    <name evidence="5" type="ORF">BN946_scf184970.g7</name>
</gene>
<organism evidence="5 6">
    <name type="scientific">Pycnoporus cinnabarinus</name>
    <name type="common">Cinnabar-red polypore</name>
    <name type="synonym">Trametes cinnabarina</name>
    <dbReference type="NCBI Taxonomy" id="5643"/>
    <lineage>
        <taxon>Eukaryota</taxon>
        <taxon>Fungi</taxon>
        <taxon>Dikarya</taxon>
        <taxon>Basidiomycota</taxon>
        <taxon>Agaricomycotina</taxon>
        <taxon>Agaricomycetes</taxon>
        <taxon>Polyporales</taxon>
        <taxon>Polyporaceae</taxon>
        <taxon>Trametes</taxon>
    </lineage>
</organism>
<feature type="compositionally biased region" description="Basic and acidic residues" evidence="3">
    <location>
        <begin position="276"/>
        <end position="292"/>
    </location>
</feature>